<evidence type="ECO:0000256" key="1">
    <source>
        <dbReference type="ARBA" id="ARBA00004651"/>
    </source>
</evidence>
<proteinExistence type="predicted"/>
<keyword evidence="3" id="KW-1003">Cell membrane</keyword>
<evidence type="ECO:0000256" key="2">
    <source>
        <dbReference type="ARBA" id="ARBA00022448"/>
    </source>
</evidence>
<comment type="subcellular location">
    <subcellularLocation>
        <location evidence="1">Cell membrane</location>
        <topology evidence="1">Multi-pass membrane protein</topology>
    </subcellularLocation>
</comment>
<keyword evidence="2" id="KW-0813">Transport</keyword>
<feature type="transmembrane region" description="Helical" evidence="7">
    <location>
        <begin position="22"/>
        <end position="45"/>
    </location>
</feature>
<keyword evidence="4 7" id="KW-0812">Transmembrane</keyword>
<gene>
    <name evidence="9" type="ORF">QO014_004090</name>
</gene>
<feature type="transmembrane region" description="Helical" evidence="7">
    <location>
        <begin position="179"/>
        <end position="199"/>
    </location>
</feature>
<dbReference type="PROSITE" id="PS50850">
    <property type="entry name" value="MFS"/>
    <property type="match status" value="1"/>
</dbReference>
<evidence type="ECO:0000256" key="4">
    <source>
        <dbReference type="ARBA" id="ARBA00022692"/>
    </source>
</evidence>
<comment type="caution">
    <text evidence="9">The sequence shown here is derived from an EMBL/GenBank/DDBJ whole genome shotgun (WGS) entry which is preliminary data.</text>
</comment>
<evidence type="ECO:0000313" key="10">
    <source>
        <dbReference type="Proteomes" id="UP001241603"/>
    </source>
</evidence>
<organism evidence="9 10">
    <name type="scientific">Kaistia dalseonensis</name>
    <dbReference type="NCBI Taxonomy" id="410840"/>
    <lineage>
        <taxon>Bacteria</taxon>
        <taxon>Pseudomonadati</taxon>
        <taxon>Pseudomonadota</taxon>
        <taxon>Alphaproteobacteria</taxon>
        <taxon>Hyphomicrobiales</taxon>
        <taxon>Kaistiaceae</taxon>
        <taxon>Kaistia</taxon>
    </lineage>
</organism>
<sequence length="414" mass="43693">MTNPAIPPSGTTRHGAFRHRGFVLYLFARLCANFAVNIVSVAVGWQVYDLTQNPLDLGIIGLVQFLPALVLVLITGAVADRYNRRMIMALCMVGEALCALGLFLFTQTGSTNVIIVFGILLAFGVVRAFIGPAASSLVPNLVPAEDLGNAIAWNSSTWQIATICGPVLGGLLYGVAPAAPYALALTLLLVGVVMVSLIAKPIQKTLAEKASWEAAIAGFRYVWKEKIVLGAISLDLFAVLLGGATALMPVYARDVLEVGPWGLGLLRAAPAIGAIAVAAYLAFRPVKDHAGLVLFVFVTLFGTFTIIFGLSTSVWLSVTALVLMGASDMFSVYIRETLIQVWTPDAVRGRVNAVNMVFLGASNELGEFRAGVSAAMIGAVGAVVIGGAGTVAVAAIWSRLFPDLRRARHLDGRP</sequence>
<dbReference type="CDD" id="cd06173">
    <property type="entry name" value="MFS_MefA_like"/>
    <property type="match status" value="1"/>
</dbReference>
<name>A0ABU0HBK0_9HYPH</name>
<dbReference type="PANTHER" id="PTHR23513">
    <property type="entry name" value="INTEGRAL MEMBRANE EFFLUX PROTEIN-RELATED"/>
    <property type="match status" value="1"/>
</dbReference>
<keyword evidence="5 7" id="KW-1133">Transmembrane helix</keyword>
<evidence type="ECO:0000313" key="9">
    <source>
        <dbReference type="EMBL" id="MDQ0439684.1"/>
    </source>
</evidence>
<dbReference type="Pfam" id="PF05977">
    <property type="entry name" value="MFS_3"/>
    <property type="match status" value="1"/>
</dbReference>
<feature type="transmembrane region" description="Helical" evidence="7">
    <location>
        <begin position="151"/>
        <end position="173"/>
    </location>
</feature>
<protein>
    <submittedName>
        <fullName evidence="9">MFS family permease</fullName>
    </submittedName>
</protein>
<keyword evidence="10" id="KW-1185">Reference proteome</keyword>
<dbReference type="Proteomes" id="UP001241603">
    <property type="component" value="Unassembled WGS sequence"/>
</dbReference>
<feature type="transmembrane region" description="Helical" evidence="7">
    <location>
        <begin position="290"/>
        <end position="308"/>
    </location>
</feature>
<evidence type="ECO:0000256" key="3">
    <source>
        <dbReference type="ARBA" id="ARBA00022475"/>
    </source>
</evidence>
<evidence type="ECO:0000256" key="6">
    <source>
        <dbReference type="ARBA" id="ARBA00023136"/>
    </source>
</evidence>
<dbReference type="Gene3D" id="1.20.1250.20">
    <property type="entry name" value="MFS general substrate transporter like domains"/>
    <property type="match status" value="1"/>
</dbReference>
<feature type="transmembrane region" description="Helical" evidence="7">
    <location>
        <begin position="111"/>
        <end position="130"/>
    </location>
</feature>
<reference evidence="9 10" key="1">
    <citation type="submission" date="2023-07" db="EMBL/GenBank/DDBJ databases">
        <title>Genomic Encyclopedia of Type Strains, Phase IV (KMG-IV): sequencing the most valuable type-strain genomes for metagenomic binning, comparative biology and taxonomic classification.</title>
        <authorList>
            <person name="Goeker M."/>
        </authorList>
    </citation>
    <scope>NUCLEOTIDE SEQUENCE [LARGE SCALE GENOMIC DNA]</scope>
    <source>
        <strain evidence="9 10">B6-8</strain>
    </source>
</reference>
<dbReference type="PANTHER" id="PTHR23513:SF9">
    <property type="entry name" value="ENTEROBACTIN EXPORTER ENTS"/>
    <property type="match status" value="1"/>
</dbReference>
<dbReference type="InterPro" id="IPR036259">
    <property type="entry name" value="MFS_trans_sf"/>
</dbReference>
<dbReference type="SUPFAM" id="SSF103473">
    <property type="entry name" value="MFS general substrate transporter"/>
    <property type="match status" value="1"/>
</dbReference>
<dbReference type="EMBL" id="JAUSVO010000006">
    <property type="protein sequence ID" value="MDQ0439684.1"/>
    <property type="molecule type" value="Genomic_DNA"/>
</dbReference>
<feature type="transmembrane region" description="Helical" evidence="7">
    <location>
        <begin position="374"/>
        <end position="397"/>
    </location>
</feature>
<feature type="domain" description="Major facilitator superfamily (MFS) profile" evidence="8">
    <location>
        <begin position="1"/>
        <end position="203"/>
    </location>
</feature>
<dbReference type="InterPro" id="IPR010290">
    <property type="entry name" value="TM_effector"/>
</dbReference>
<accession>A0ABU0HBK0</accession>
<dbReference type="RefSeq" id="WP_266350575.1">
    <property type="nucleotide sequence ID" value="NZ_JAPKNG010000006.1"/>
</dbReference>
<evidence type="ECO:0000256" key="5">
    <source>
        <dbReference type="ARBA" id="ARBA00022989"/>
    </source>
</evidence>
<evidence type="ECO:0000259" key="8">
    <source>
        <dbReference type="PROSITE" id="PS50850"/>
    </source>
</evidence>
<dbReference type="InterPro" id="IPR020846">
    <property type="entry name" value="MFS_dom"/>
</dbReference>
<keyword evidence="6 7" id="KW-0472">Membrane</keyword>
<evidence type="ECO:0000256" key="7">
    <source>
        <dbReference type="SAM" id="Phobius"/>
    </source>
</evidence>
<feature type="transmembrane region" description="Helical" evidence="7">
    <location>
        <begin position="264"/>
        <end position="283"/>
    </location>
</feature>
<feature type="transmembrane region" description="Helical" evidence="7">
    <location>
        <begin position="86"/>
        <end position="105"/>
    </location>
</feature>
<feature type="transmembrane region" description="Helical" evidence="7">
    <location>
        <begin position="57"/>
        <end position="79"/>
    </location>
</feature>
<feature type="transmembrane region" description="Helical" evidence="7">
    <location>
        <begin position="227"/>
        <end position="252"/>
    </location>
</feature>